<sequence>MDTRSQHTKVLDSVVYTYKKASGQGVRTHPPMVLLARIAAGSSPPYGRLSETVVMGRGPWLAVVIACETRFTLVNDPDHRIRTAYVDHPDEMLISAVVRKSVSCVLYRKIRMRVTRMTMRVTCHCFGSTGLKMSSKKKATSSSRASDVREKATTNWMNNSTRAPLPSAGVVQGIPAFYPDSSRLHSPQHRPGADGMQHHKHHVRSPALPSIGDGTAGLDEGRGEGTRGGPGCMGGVIRASGEALLSKLLLVIPGKSGKKGHLVDWVEKASFACLSKLFEIDAKERHYKTLLTARNLMAVVRESQEYVVNILPRKMPKEVVPGSIILRKRTKEPFGRLPDRNAAQPLLNKAPAKKRKLVKNGKGVKEPTPPKNLLLRQLLTRRSCVHNHPGSPNPDVDAVEAVVRPRWRKQGRKPESALDDPDRLALVLVKGPPSKEASLGAQSESPSVASSGGDLVNDAACTSASPFSYAELEDKLKQIPPGLTTIIPSAKMFEMVETLVSGLRGMANQYDLFTDLLRTTDYMKAFATRRKDAEDQLRLRLEEAEASLSTVRENNEALRADLAEAKAGRNHRSPACMRQRMRCPAEGEVRQLRTEASIEKKQKEDLQLRLQRKKKS</sequence>
<proteinExistence type="predicted"/>
<gene>
    <name evidence="2" type="ORF">CK203_100887</name>
</gene>
<feature type="region of interest" description="Disordered" evidence="1">
    <location>
        <begin position="182"/>
        <end position="229"/>
    </location>
</feature>
<dbReference type="EMBL" id="QGNW01001884">
    <property type="protein sequence ID" value="RVW28610.1"/>
    <property type="molecule type" value="Genomic_DNA"/>
</dbReference>
<evidence type="ECO:0000256" key="1">
    <source>
        <dbReference type="SAM" id="MobiDB-lite"/>
    </source>
</evidence>
<comment type="caution">
    <text evidence="2">The sequence shown here is derived from an EMBL/GenBank/DDBJ whole genome shotgun (WGS) entry which is preliminary data.</text>
</comment>
<evidence type="ECO:0000313" key="3">
    <source>
        <dbReference type="Proteomes" id="UP000288805"/>
    </source>
</evidence>
<feature type="region of interest" description="Disordered" evidence="1">
    <location>
        <begin position="588"/>
        <end position="616"/>
    </location>
</feature>
<feature type="compositionally biased region" description="Basic and acidic residues" evidence="1">
    <location>
        <begin position="588"/>
        <end position="607"/>
    </location>
</feature>
<evidence type="ECO:0000313" key="2">
    <source>
        <dbReference type="EMBL" id="RVW28610.1"/>
    </source>
</evidence>
<feature type="compositionally biased region" description="Polar residues" evidence="1">
    <location>
        <begin position="440"/>
        <end position="450"/>
    </location>
</feature>
<organism evidence="2 3">
    <name type="scientific">Vitis vinifera</name>
    <name type="common">Grape</name>
    <dbReference type="NCBI Taxonomy" id="29760"/>
    <lineage>
        <taxon>Eukaryota</taxon>
        <taxon>Viridiplantae</taxon>
        <taxon>Streptophyta</taxon>
        <taxon>Embryophyta</taxon>
        <taxon>Tracheophyta</taxon>
        <taxon>Spermatophyta</taxon>
        <taxon>Magnoliopsida</taxon>
        <taxon>eudicotyledons</taxon>
        <taxon>Gunneridae</taxon>
        <taxon>Pentapetalae</taxon>
        <taxon>rosids</taxon>
        <taxon>Vitales</taxon>
        <taxon>Vitaceae</taxon>
        <taxon>Viteae</taxon>
        <taxon>Vitis</taxon>
    </lineage>
</organism>
<reference evidence="2 3" key="1">
    <citation type="journal article" date="2018" name="PLoS Genet.">
        <title>Population sequencing reveals clonal diversity and ancestral inbreeding in the grapevine cultivar Chardonnay.</title>
        <authorList>
            <person name="Roach M.J."/>
            <person name="Johnson D.L."/>
            <person name="Bohlmann J."/>
            <person name="van Vuuren H.J."/>
            <person name="Jones S.J."/>
            <person name="Pretorius I.S."/>
            <person name="Schmidt S.A."/>
            <person name="Borneman A.R."/>
        </authorList>
    </citation>
    <scope>NUCLEOTIDE SEQUENCE [LARGE SCALE GENOMIC DNA]</scope>
    <source>
        <strain evidence="3">cv. Chardonnay</strain>
        <tissue evidence="2">Leaf</tissue>
    </source>
</reference>
<accession>A0A438CZF8</accession>
<feature type="region of interest" description="Disordered" evidence="1">
    <location>
        <begin position="335"/>
        <end position="373"/>
    </location>
</feature>
<protein>
    <submittedName>
        <fullName evidence="2">Uncharacterized protein</fullName>
    </submittedName>
</protein>
<feature type="region of interest" description="Disordered" evidence="1">
    <location>
        <begin position="433"/>
        <end position="452"/>
    </location>
</feature>
<name>A0A438CZF8_VITVI</name>
<dbReference type="AlphaFoldDB" id="A0A438CZF8"/>
<dbReference type="Proteomes" id="UP000288805">
    <property type="component" value="Unassembled WGS sequence"/>
</dbReference>